<name>A0A1L9QXJ3_9CYAN</name>
<reference evidence="1" key="1">
    <citation type="submission" date="2016-10" db="EMBL/GenBank/DDBJ databases">
        <title>CRISPR-Cas defence system in Roseofilum reptotaenium: evidence of a bacteriophage-cyanobacterium arms race in the coral black band disease.</title>
        <authorList>
            <person name="Buerger P."/>
            <person name="Wood-Charlson E.M."/>
            <person name="Weynberg K.D."/>
            <person name="Willis B."/>
            <person name="Van Oppen M.J."/>
        </authorList>
    </citation>
    <scope>NUCLEOTIDE SEQUENCE [LARGE SCALE GENOMIC DNA]</scope>
    <source>
        <strain evidence="1">AO1-A</strain>
    </source>
</reference>
<keyword evidence="2" id="KW-1185">Reference proteome</keyword>
<proteinExistence type="predicted"/>
<sequence length="164" mass="17707">MCTLMALACSGFGFAVGGNLQFQSKMQACQDHSWGFSKVCQLWAGPSAWLQGSTTGAWVGLIIGGFVAGLATSREHQEDHQQLTVEEEAELKRVLSSLETAMTGVHQFSSRERLILALGMQLSQGISKEGLKLHTVKQLVSSLEERNLNSGKGLISGEDDDKPI</sequence>
<evidence type="ECO:0000313" key="2">
    <source>
        <dbReference type="Proteomes" id="UP000183940"/>
    </source>
</evidence>
<dbReference type="Proteomes" id="UP000183940">
    <property type="component" value="Unassembled WGS sequence"/>
</dbReference>
<dbReference type="EMBL" id="MLAW01000002">
    <property type="protein sequence ID" value="OJJ27373.1"/>
    <property type="molecule type" value="Genomic_DNA"/>
</dbReference>
<comment type="caution">
    <text evidence="1">The sequence shown here is derived from an EMBL/GenBank/DDBJ whole genome shotgun (WGS) entry which is preliminary data.</text>
</comment>
<dbReference type="STRING" id="1925591.BI308_02530"/>
<gene>
    <name evidence="1" type="ORF">BI308_02530</name>
</gene>
<evidence type="ECO:0000313" key="1">
    <source>
        <dbReference type="EMBL" id="OJJ27373.1"/>
    </source>
</evidence>
<protein>
    <submittedName>
        <fullName evidence="1">Uncharacterized protein</fullName>
    </submittedName>
</protein>
<accession>A0A1L9QXJ3</accession>
<organism evidence="1 2">
    <name type="scientific">Roseofilum reptotaenium AO1-A</name>
    <dbReference type="NCBI Taxonomy" id="1925591"/>
    <lineage>
        <taxon>Bacteria</taxon>
        <taxon>Bacillati</taxon>
        <taxon>Cyanobacteriota</taxon>
        <taxon>Cyanophyceae</taxon>
        <taxon>Desertifilales</taxon>
        <taxon>Desertifilaceae</taxon>
        <taxon>Roseofilum</taxon>
    </lineage>
</organism>
<dbReference type="AlphaFoldDB" id="A0A1L9QXJ3"/>